<protein>
    <recommendedName>
        <fullName evidence="4">Protein arginine N-methyltransferase 6</fullName>
    </recommendedName>
    <alternativeName>
        <fullName evidence="5">Histone-arginine N-methyltransferase PRMT6</fullName>
    </alternativeName>
</protein>
<keyword evidence="3 6" id="KW-0949">S-adenosyl-L-methionine</keyword>
<dbReference type="AlphaFoldDB" id="A0AAN8K335"/>
<evidence type="ECO:0000259" key="7">
    <source>
        <dbReference type="Pfam" id="PF22528"/>
    </source>
</evidence>
<dbReference type="Gene3D" id="3.40.50.150">
    <property type="entry name" value="Vaccinia Virus protein VP39"/>
    <property type="match status" value="1"/>
</dbReference>
<dbReference type="Gene3D" id="2.70.160.11">
    <property type="entry name" value="Hnrnp arginine n-methyltransferase1"/>
    <property type="match status" value="1"/>
</dbReference>
<dbReference type="InterPro" id="IPR055135">
    <property type="entry name" value="PRMT_dom"/>
</dbReference>
<dbReference type="PROSITE" id="PS51678">
    <property type="entry name" value="SAM_MT_PRMT"/>
    <property type="match status" value="1"/>
</dbReference>
<dbReference type="FunFam" id="3.40.50.150:FF:000016">
    <property type="entry name" value="Protein arginine N-methyltransferase 6"/>
    <property type="match status" value="1"/>
</dbReference>
<dbReference type="CDD" id="cd02440">
    <property type="entry name" value="AdoMet_MTases"/>
    <property type="match status" value="1"/>
</dbReference>
<evidence type="ECO:0000256" key="2">
    <source>
        <dbReference type="ARBA" id="ARBA00022679"/>
    </source>
</evidence>
<dbReference type="Pfam" id="PF06325">
    <property type="entry name" value="PrmA"/>
    <property type="match status" value="1"/>
</dbReference>
<evidence type="ECO:0000256" key="5">
    <source>
        <dbReference type="ARBA" id="ARBA00042685"/>
    </source>
</evidence>
<evidence type="ECO:0000256" key="1">
    <source>
        <dbReference type="ARBA" id="ARBA00022603"/>
    </source>
</evidence>
<evidence type="ECO:0000313" key="9">
    <source>
        <dbReference type="Proteomes" id="UP001347796"/>
    </source>
</evidence>
<dbReference type="Pfam" id="PF22528">
    <property type="entry name" value="PRMT_C"/>
    <property type="match status" value="1"/>
</dbReference>
<evidence type="ECO:0000256" key="6">
    <source>
        <dbReference type="PROSITE-ProRule" id="PRU01015"/>
    </source>
</evidence>
<dbReference type="InterPro" id="IPR029063">
    <property type="entry name" value="SAM-dependent_MTases_sf"/>
</dbReference>
<evidence type="ECO:0000313" key="8">
    <source>
        <dbReference type="EMBL" id="KAK6187447.1"/>
    </source>
</evidence>
<dbReference type="GO" id="GO:0032259">
    <property type="term" value="P:methylation"/>
    <property type="evidence" value="ECO:0007669"/>
    <property type="project" value="UniProtKB-KW"/>
</dbReference>
<evidence type="ECO:0000256" key="3">
    <source>
        <dbReference type="ARBA" id="ARBA00022691"/>
    </source>
</evidence>
<name>A0AAN8K335_PATCE</name>
<dbReference type="GO" id="GO:0042054">
    <property type="term" value="F:histone methyltransferase activity"/>
    <property type="evidence" value="ECO:0007669"/>
    <property type="project" value="TreeGrafter"/>
</dbReference>
<dbReference type="EMBL" id="JAZGQO010000004">
    <property type="protein sequence ID" value="KAK6187447.1"/>
    <property type="molecule type" value="Genomic_DNA"/>
</dbReference>
<sequence length="372" mass="43130">MRCTAARMSQTSVVKYNICMSIFHRSIKPDTATKESEISQTKKQKMDADYFENYGDIAIHEEMLRDKIRTNAYRMAILKNYKKFYGKTVLDVGAGTGILSLFCVQAGAKKVYAIEASEMAEQTRRIVKENEMEERIEIINCKVEEAELSEKVDIIVSEWMGYNLLYESMLESVLFARDKFLKKDGHMFPDRASLYIAPITDDDYTDRLCIWNDVEDFYKVSMKSMIPYARRCISKTVQIMCIPQEWIQSHGCQIFTSNLKTSSLSEIQKVQSNFEFKCFGHSTIHGFVTWFTVEFPDDITLTTSPYTDETHWSQTVLHIRDPFNVEQDTTINGSITIKPNDSKPRFLDICLVHKKDDGHEKIETFLMDEHLT</sequence>
<organism evidence="8 9">
    <name type="scientific">Patella caerulea</name>
    <name type="common">Rayed Mediterranean limpet</name>
    <dbReference type="NCBI Taxonomy" id="87958"/>
    <lineage>
        <taxon>Eukaryota</taxon>
        <taxon>Metazoa</taxon>
        <taxon>Spiralia</taxon>
        <taxon>Lophotrochozoa</taxon>
        <taxon>Mollusca</taxon>
        <taxon>Gastropoda</taxon>
        <taxon>Patellogastropoda</taxon>
        <taxon>Patelloidea</taxon>
        <taxon>Patellidae</taxon>
        <taxon>Patella</taxon>
    </lineage>
</organism>
<comment type="caution">
    <text evidence="8">The sequence shown here is derived from an EMBL/GenBank/DDBJ whole genome shotgun (WGS) entry which is preliminary data.</text>
</comment>
<keyword evidence="2 6" id="KW-0808">Transferase</keyword>
<keyword evidence="9" id="KW-1185">Reference proteome</keyword>
<dbReference type="PANTHER" id="PTHR11006:SF73">
    <property type="entry name" value="PROTEIN ARGININE N-METHYLTRANSFERASE 6"/>
    <property type="match status" value="1"/>
</dbReference>
<feature type="domain" description="Protein arginine N-methyltransferase" evidence="7">
    <location>
        <begin position="190"/>
        <end position="355"/>
    </location>
</feature>
<proteinExistence type="predicted"/>
<dbReference type="Proteomes" id="UP001347796">
    <property type="component" value="Unassembled WGS sequence"/>
</dbReference>
<dbReference type="PANTHER" id="PTHR11006">
    <property type="entry name" value="PROTEIN ARGININE N-METHYLTRANSFERASE"/>
    <property type="match status" value="1"/>
</dbReference>
<dbReference type="InterPro" id="IPR025799">
    <property type="entry name" value="Arg_MeTrfase"/>
</dbReference>
<dbReference type="SUPFAM" id="SSF53335">
    <property type="entry name" value="S-adenosyl-L-methionine-dependent methyltransferases"/>
    <property type="match status" value="1"/>
</dbReference>
<evidence type="ECO:0000256" key="4">
    <source>
        <dbReference type="ARBA" id="ARBA00040406"/>
    </source>
</evidence>
<gene>
    <name evidence="8" type="ORF">SNE40_005475</name>
</gene>
<accession>A0AAN8K335</accession>
<reference evidence="8 9" key="1">
    <citation type="submission" date="2024-01" db="EMBL/GenBank/DDBJ databases">
        <title>The genome of the rayed Mediterranean limpet Patella caerulea (Linnaeus, 1758).</title>
        <authorList>
            <person name="Anh-Thu Weber A."/>
            <person name="Halstead-Nussloch G."/>
        </authorList>
    </citation>
    <scope>NUCLEOTIDE SEQUENCE [LARGE SCALE GENOMIC DNA]</scope>
    <source>
        <strain evidence="8">AATW-2023a</strain>
        <tissue evidence="8">Whole specimen</tissue>
    </source>
</reference>
<dbReference type="GO" id="GO:0016274">
    <property type="term" value="F:protein-arginine N-methyltransferase activity"/>
    <property type="evidence" value="ECO:0007669"/>
    <property type="project" value="InterPro"/>
</dbReference>
<keyword evidence="1 6" id="KW-0489">Methyltransferase</keyword>